<evidence type="ECO:0000313" key="2">
    <source>
        <dbReference type="Proteomes" id="UP000823775"/>
    </source>
</evidence>
<comment type="caution">
    <text evidence="1">The sequence shown here is derived from an EMBL/GenBank/DDBJ whole genome shotgun (WGS) entry which is preliminary data.</text>
</comment>
<name>A0ABS8WKU1_DATST</name>
<sequence>TDRWHVTCESWLKSSEAPAKAQRRRGTNSALITAQTCSSVVSNVLPPAVYHWSR</sequence>
<gene>
    <name evidence="1" type="ORF">HAX54_047521</name>
</gene>
<proteinExistence type="predicted"/>
<organism evidence="1 2">
    <name type="scientific">Datura stramonium</name>
    <name type="common">Jimsonweed</name>
    <name type="synonym">Common thornapple</name>
    <dbReference type="NCBI Taxonomy" id="4076"/>
    <lineage>
        <taxon>Eukaryota</taxon>
        <taxon>Viridiplantae</taxon>
        <taxon>Streptophyta</taxon>
        <taxon>Embryophyta</taxon>
        <taxon>Tracheophyta</taxon>
        <taxon>Spermatophyta</taxon>
        <taxon>Magnoliopsida</taxon>
        <taxon>eudicotyledons</taxon>
        <taxon>Gunneridae</taxon>
        <taxon>Pentapetalae</taxon>
        <taxon>asterids</taxon>
        <taxon>lamiids</taxon>
        <taxon>Solanales</taxon>
        <taxon>Solanaceae</taxon>
        <taxon>Solanoideae</taxon>
        <taxon>Datureae</taxon>
        <taxon>Datura</taxon>
    </lineage>
</organism>
<dbReference type="EMBL" id="JACEIK010007682">
    <property type="protein sequence ID" value="MCE3050561.1"/>
    <property type="molecule type" value="Genomic_DNA"/>
</dbReference>
<evidence type="ECO:0000313" key="1">
    <source>
        <dbReference type="EMBL" id="MCE3050561.1"/>
    </source>
</evidence>
<dbReference type="Proteomes" id="UP000823775">
    <property type="component" value="Unassembled WGS sequence"/>
</dbReference>
<feature type="non-terminal residue" evidence="1">
    <location>
        <position position="1"/>
    </location>
</feature>
<keyword evidence="2" id="KW-1185">Reference proteome</keyword>
<reference evidence="1 2" key="1">
    <citation type="journal article" date="2021" name="BMC Genomics">
        <title>Datura genome reveals duplications of psychoactive alkaloid biosynthetic genes and high mutation rate following tissue culture.</title>
        <authorList>
            <person name="Rajewski A."/>
            <person name="Carter-House D."/>
            <person name="Stajich J."/>
            <person name="Litt A."/>
        </authorList>
    </citation>
    <scope>NUCLEOTIDE SEQUENCE [LARGE SCALE GENOMIC DNA]</scope>
    <source>
        <strain evidence="1">AR-01</strain>
    </source>
</reference>
<protein>
    <submittedName>
        <fullName evidence="1">Uncharacterized protein</fullName>
    </submittedName>
</protein>
<accession>A0ABS8WKU1</accession>